<comment type="similarity">
    <text evidence="2 6">Belongs to the SURF1 family.</text>
</comment>
<keyword evidence="5 6" id="KW-0472">Membrane</keyword>
<keyword evidence="4 6" id="KW-1133">Transmembrane helix</keyword>
<comment type="subcellular location">
    <subcellularLocation>
        <location evidence="6">Cell membrane</location>
        <topology evidence="6">Multi-pass membrane protein</topology>
    </subcellularLocation>
    <subcellularLocation>
        <location evidence="1">Membrane</location>
    </subcellularLocation>
</comment>
<keyword evidence="9" id="KW-1185">Reference proteome</keyword>
<evidence type="ECO:0000256" key="5">
    <source>
        <dbReference type="ARBA" id="ARBA00023136"/>
    </source>
</evidence>
<feature type="transmembrane region" description="Helical" evidence="6">
    <location>
        <begin position="221"/>
        <end position="239"/>
    </location>
</feature>
<dbReference type="PANTHER" id="PTHR23427">
    <property type="entry name" value="SURFEIT LOCUS PROTEIN"/>
    <property type="match status" value="1"/>
</dbReference>
<dbReference type="PANTHER" id="PTHR23427:SF2">
    <property type="entry name" value="SURFEIT LOCUS PROTEIN 1"/>
    <property type="match status" value="1"/>
</dbReference>
<keyword evidence="6" id="KW-1003">Cell membrane</keyword>
<gene>
    <name evidence="8" type="ORF">AHIS1636_15010</name>
</gene>
<dbReference type="InterPro" id="IPR002994">
    <property type="entry name" value="Surf1/Shy1"/>
</dbReference>
<dbReference type="InterPro" id="IPR045214">
    <property type="entry name" value="Surf1/Surf4"/>
</dbReference>
<keyword evidence="3 6" id="KW-0812">Transmembrane</keyword>
<protein>
    <recommendedName>
        <fullName evidence="6">SURF1-like protein</fullName>
    </recommendedName>
</protein>
<evidence type="ECO:0000313" key="8">
    <source>
        <dbReference type="EMBL" id="GLB67062.1"/>
    </source>
</evidence>
<evidence type="ECO:0000313" key="9">
    <source>
        <dbReference type="Proteomes" id="UP001209654"/>
    </source>
</evidence>
<dbReference type="RefSeq" id="WP_264795189.1">
    <property type="nucleotide sequence ID" value="NZ_BRVS01000005.1"/>
</dbReference>
<evidence type="ECO:0000256" key="7">
    <source>
        <dbReference type="SAM" id="MobiDB-lite"/>
    </source>
</evidence>
<name>A0ABQ5MSU2_9MICC</name>
<comment type="caution">
    <text evidence="8">The sequence shown here is derived from an EMBL/GenBank/DDBJ whole genome shotgun (WGS) entry which is preliminary data.</text>
</comment>
<reference evidence="8 9" key="1">
    <citation type="journal article" date="2023" name="Int. J. Syst. Evol. Microbiol.">
        <title>Arthrobacter mangrovi sp. nov., an actinobacterium isolated from the rhizosphere of a mangrove.</title>
        <authorList>
            <person name="Hamada M."/>
            <person name="Saitou S."/>
            <person name="Enomoto N."/>
            <person name="Nanri K."/>
            <person name="Hidaka K."/>
            <person name="Miura T."/>
            <person name="Tamura T."/>
        </authorList>
    </citation>
    <scope>NUCLEOTIDE SEQUENCE [LARGE SCALE GENOMIC DNA]</scope>
    <source>
        <strain evidence="8 9">NBRC 112813</strain>
    </source>
</reference>
<dbReference type="EMBL" id="BRVS01000005">
    <property type="protein sequence ID" value="GLB67062.1"/>
    <property type="molecule type" value="Genomic_DNA"/>
</dbReference>
<sequence length="286" mass="30836">MLKTALKPRWIAALVLALAVATVFVLLSQWQFSASKSDAPPPTSQTETVRPLTESFKPGVPMLATEADQMVTFDGRFDPSHQVLVRDRLNEGDKGYWVVTGFTVADAPKLDGEAVMIPVVRGWVADPAEATAAPEGDATVVGRLLPSEAPEAEHPVPGQVPTLSVAQLINLWDMPSYSAFVTATDLTVGGKDLGDGTAGTQMRGVIVGAQPQETPVNWMNVFYAVEWVVFAGFAIFLWWRLVADDYRRTLEEQEFAAAEARYQAGLDDGGTQDGAPHGAPRNEVSP</sequence>
<evidence type="ECO:0000256" key="1">
    <source>
        <dbReference type="ARBA" id="ARBA00004370"/>
    </source>
</evidence>
<proteinExistence type="inferred from homology"/>
<dbReference type="CDD" id="cd06662">
    <property type="entry name" value="SURF1"/>
    <property type="match status" value="1"/>
</dbReference>
<feature type="region of interest" description="Disordered" evidence="7">
    <location>
        <begin position="261"/>
        <end position="286"/>
    </location>
</feature>
<dbReference type="Proteomes" id="UP001209654">
    <property type="component" value="Unassembled WGS sequence"/>
</dbReference>
<evidence type="ECO:0000256" key="6">
    <source>
        <dbReference type="RuleBase" id="RU363076"/>
    </source>
</evidence>
<comment type="caution">
    <text evidence="6">Lacks conserved residue(s) required for the propagation of feature annotation.</text>
</comment>
<dbReference type="PROSITE" id="PS50895">
    <property type="entry name" value="SURF1"/>
    <property type="match status" value="1"/>
</dbReference>
<evidence type="ECO:0000256" key="2">
    <source>
        <dbReference type="ARBA" id="ARBA00007165"/>
    </source>
</evidence>
<accession>A0ABQ5MSU2</accession>
<evidence type="ECO:0000256" key="3">
    <source>
        <dbReference type="ARBA" id="ARBA00022692"/>
    </source>
</evidence>
<dbReference type="Pfam" id="PF02104">
    <property type="entry name" value="SURF1"/>
    <property type="match status" value="1"/>
</dbReference>
<evidence type="ECO:0000256" key="4">
    <source>
        <dbReference type="ARBA" id="ARBA00022989"/>
    </source>
</evidence>
<organism evidence="8 9">
    <name type="scientific">Arthrobacter mangrovi</name>
    <dbReference type="NCBI Taxonomy" id="2966350"/>
    <lineage>
        <taxon>Bacteria</taxon>
        <taxon>Bacillati</taxon>
        <taxon>Actinomycetota</taxon>
        <taxon>Actinomycetes</taxon>
        <taxon>Micrococcales</taxon>
        <taxon>Micrococcaceae</taxon>
        <taxon>Arthrobacter</taxon>
    </lineage>
</organism>